<dbReference type="Pfam" id="PF01863">
    <property type="entry name" value="YgjP-like"/>
    <property type="match status" value="1"/>
</dbReference>
<gene>
    <name evidence="2" type="ORF">bsdE14_01810</name>
</gene>
<comment type="caution">
    <text evidence="2">The sequence shown here is derived from an EMBL/GenBank/DDBJ whole genome shotgun (WGS) entry which is preliminary data.</text>
</comment>
<evidence type="ECO:0000259" key="1">
    <source>
        <dbReference type="Pfam" id="PF01863"/>
    </source>
</evidence>
<evidence type="ECO:0000313" key="2">
    <source>
        <dbReference type="EMBL" id="GLC28771.1"/>
    </source>
</evidence>
<dbReference type="PANTHER" id="PTHR30399:SF1">
    <property type="entry name" value="UTP PYROPHOSPHATASE"/>
    <property type="match status" value="1"/>
</dbReference>
<dbReference type="Gene3D" id="3.30.2010.10">
    <property type="entry name" value="Metalloproteases ('zincins'), catalytic domain"/>
    <property type="match status" value="1"/>
</dbReference>
<name>A0ABQ5N0R1_9CLOT</name>
<keyword evidence="3" id="KW-1185">Reference proteome</keyword>
<proteinExistence type="predicted"/>
<sequence length="241" mass="29003">MKNTIKIGECVIPYEINYKNKIKYMRIYVSAIGIKVSARKGTNKAVIDEFVHKKSRWILEHYSRLIELNVNVIKKRWIDEGTLLYRGKSYELAIIESNESKCKLKFYNNKFQILVAESLKEEERREIIENLIKGWFKSEAKKIIDEKLLFYSKKMAVSYNQFRIKEQKTRWGSCSIRKNLNFNWRIIMAPEKVIDYVVIHELCHLIHFDHSKDFWKQLSFYMPEYKEQAEWLKSNGIHLHI</sequence>
<dbReference type="RefSeq" id="WP_264848040.1">
    <property type="nucleotide sequence ID" value="NZ_BRXR01000001.1"/>
</dbReference>
<dbReference type="EMBL" id="BRXR01000001">
    <property type="protein sequence ID" value="GLC28771.1"/>
    <property type="molecule type" value="Genomic_DNA"/>
</dbReference>
<accession>A0ABQ5N0R1</accession>
<feature type="domain" description="YgjP-like metallopeptidase" evidence="1">
    <location>
        <begin position="23"/>
        <end position="235"/>
    </location>
</feature>
<evidence type="ECO:0000313" key="3">
    <source>
        <dbReference type="Proteomes" id="UP001208567"/>
    </source>
</evidence>
<dbReference type="InterPro" id="IPR053136">
    <property type="entry name" value="UTP_pyrophosphatase-like"/>
</dbReference>
<dbReference type="PANTHER" id="PTHR30399">
    <property type="entry name" value="UNCHARACTERIZED PROTEIN YGJP"/>
    <property type="match status" value="1"/>
</dbReference>
<protein>
    <recommendedName>
        <fullName evidence="1">YgjP-like metallopeptidase domain-containing protein</fullName>
    </recommendedName>
</protein>
<dbReference type="Proteomes" id="UP001208567">
    <property type="component" value="Unassembled WGS sequence"/>
</dbReference>
<reference evidence="2 3" key="1">
    <citation type="journal article" date="2024" name="Int. J. Syst. Evol. Microbiol.">
        <title>Clostridium omnivorum sp. nov., isolated from anoxic soil under the treatment of reductive soil disinfestation.</title>
        <authorList>
            <person name="Ueki A."/>
            <person name="Tonouchi A."/>
            <person name="Kaku N."/>
            <person name="Honma S."/>
            <person name="Ueki K."/>
        </authorList>
    </citation>
    <scope>NUCLEOTIDE SEQUENCE [LARGE SCALE GENOMIC DNA]</scope>
    <source>
        <strain evidence="2 3">E14</strain>
    </source>
</reference>
<dbReference type="InterPro" id="IPR002725">
    <property type="entry name" value="YgjP-like_metallopeptidase"/>
</dbReference>
<organism evidence="2 3">
    <name type="scientific">Clostridium omnivorum</name>
    <dbReference type="NCBI Taxonomy" id="1604902"/>
    <lineage>
        <taxon>Bacteria</taxon>
        <taxon>Bacillati</taxon>
        <taxon>Bacillota</taxon>
        <taxon>Clostridia</taxon>
        <taxon>Eubacteriales</taxon>
        <taxon>Clostridiaceae</taxon>
        <taxon>Clostridium</taxon>
    </lineage>
</organism>
<dbReference type="CDD" id="cd07344">
    <property type="entry name" value="M48_yhfN_like"/>
    <property type="match status" value="1"/>
</dbReference>